<gene>
    <name evidence="1" type="ORF">BW892_13950</name>
</gene>
<organism evidence="1 2">
    <name type="scientific">Bacillus cereus</name>
    <dbReference type="NCBI Taxonomy" id="1396"/>
    <lineage>
        <taxon>Bacteria</taxon>
        <taxon>Bacillati</taxon>
        <taxon>Bacillota</taxon>
        <taxon>Bacilli</taxon>
        <taxon>Bacillales</taxon>
        <taxon>Bacillaceae</taxon>
        <taxon>Bacillus</taxon>
        <taxon>Bacillus cereus group</taxon>
    </lineage>
</organism>
<evidence type="ECO:0000313" key="1">
    <source>
        <dbReference type="EMBL" id="OOR24794.1"/>
    </source>
</evidence>
<evidence type="ECO:0000313" key="2">
    <source>
        <dbReference type="Proteomes" id="UP000191124"/>
    </source>
</evidence>
<protein>
    <submittedName>
        <fullName evidence="1">Uncharacterized protein</fullName>
    </submittedName>
</protein>
<sequence>MNVWNLKTNRAVLKLLANFMTHEELGTLMKLTIKKYTHEIIDLLIHYYVENQLTPEQKRKFKLLTEI</sequence>
<accession>A0A1S9URP7</accession>
<reference evidence="1 2" key="1">
    <citation type="submission" date="2017-01" db="EMBL/GenBank/DDBJ databases">
        <title>Bacillus cereus isolates.</title>
        <authorList>
            <person name="Beno S.M."/>
        </authorList>
    </citation>
    <scope>NUCLEOTIDE SEQUENCE [LARGE SCALE GENOMIC DNA]</scope>
    <source>
        <strain evidence="1 2">FSL M7-1219</strain>
    </source>
</reference>
<dbReference type="AlphaFoldDB" id="A0A1S9URP7"/>
<comment type="caution">
    <text evidence="1">The sequence shown here is derived from an EMBL/GenBank/DDBJ whole genome shotgun (WGS) entry which is preliminary data.</text>
</comment>
<dbReference type="Proteomes" id="UP000191124">
    <property type="component" value="Unassembled WGS sequence"/>
</dbReference>
<proteinExistence type="predicted"/>
<name>A0A1S9URP7_BACCE</name>
<dbReference type="EMBL" id="MUAL01000022">
    <property type="protein sequence ID" value="OOR24794.1"/>
    <property type="molecule type" value="Genomic_DNA"/>
</dbReference>